<gene>
    <name evidence="2" type="ordered locus">Sthe_0268</name>
</gene>
<reference evidence="2 3" key="2">
    <citation type="journal article" date="2010" name="Stand. Genomic Sci.">
        <title>Complete genome sequence of Desulfohalobium retbaense type strain (HR(100)).</title>
        <authorList>
            <person name="Spring S."/>
            <person name="Nolan M."/>
            <person name="Lapidus A."/>
            <person name="Glavina Del Rio T."/>
            <person name="Copeland A."/>
            <person name="Tice H."/>
            <person name="Cheng J.F."/>
            <person name="Lucas S."/>
            <person name="Land M."/>
            <person name="Chen F."/>
            <person name="Bruce D."/>
            <person name="Goodwin L."/>
            <person name="Pitluck S."/>
            <person name="Ivanova N."/>
            <person name="Mavromatis K."/>
            <person name="Mikhailova N."/>
            <person name="Pati A."/>
            <person name="Chen A."/>
            <person name="Palaniappan K."/>
            <person name="Hauser L."/>
            <person name="Chang Y.J."/>
            <person name="Jeffries C.D."/>
            <person name="Munk C."/>
            <person name="Kiss H."/>
            <person name="Chain P."/>
            <person name="Han C."/>
            <person name="Brettin T."/>
            <person name="Detter J.C."/>
            <person name="Schuler E."/>
            <person name="Goker M."/>
            <person name="Rohde M."/>
            <person name="Bristow J."/>
            <person name="Eisen J.A."/>
            <person name="Markowitz V."/>
            <person name="Hugenholtz P."/>
            <person name="Kyrpides N.C."/>
            <person name="Klenk H.P."/>
        </authorList>
    </citation>
    <scope>NUCLEOTIDE SEQUENCE [LARGE SCALE GENOMIC DNA]</scope>
    <source>
        <strain evidence="3">ATCC 49802 / DSM 20745 / S 6022</strain>
    </source>
</reference>
<dbReference type="AlphaFoldDB" id="D1C6U6"/>
<dbReference type="InParanoid" id="D1C6U6"/>
<dbReference type="KEGG" id="sti:Sthe_0268"/>
<evidence type="ECO:0000313" key="3">
    <source>
        <dbReference type="Proteomes" id="UP000002027"/>
    </source>
</evidence>
<keyword evidence="1" id="KW-0812">Transmembrane</keyword>
<dbReference type="Proteomes" id="UP000002027">
    <property type="component" value="Chromosome 1"/>
</dbReference>
<keyword evidence="1" id="KW-1133">Transmembrane helix</keyword>
<feature type="transmembrane region" description="Helical" evidence="1">
    <location>
        <begin position="12"/>
        <end position="35"/>
    </location>
</feature>
<proteinExistence type="predicted"/>
<evidence type="ECO:0000313" key="2">
    <source>
        <dbReference type="EMBL" id="ACZ37707.1"/>
    </source>
</evidence>
<evidence type="ECO:0000256" key="1">
    <source>
        <dbReference type="SAM" id="Phobius"/>
    </source>
</evidence>
<dbReference type="EMBL" id="CP001823">
    <property type="protein sequence ID" value="ACZ37707.1"/>
    <property type="molecule type" value="Genomic_DNA"/>
</dbReference>
<sequence>MLRNLMGLMPYVILFFAIGTVVSLLAIIILIARAVP</sequence>
<organism evidence="2 3">
    <name type="scientific">Sphaerobacter thermophilus (strain ATCC 49802 / DSM 20745 / KCCM 41009 / NCIMB 13125 / S 6022)</name>
    <dbReference type="NCBI Taxonomy" id="479434"/>
    <lineage>
        <taxon>Bacteria</taxon>
        <taxon>Pseudomonadati</taxon>
        <taxon>Thermomicrobiota</taxon>
        <taxon>Thermomicrobia</taxon>
        <taxon>Sphaerobacterales</taxon>
        <taxon>Sphaerobacterineae</taxon>
        <taxon>Sphaerobacteraceae</taxon>
        <taxon>Sphaerobacter</taxon>
    </lineage>
</organism>
<dbReference type="HOGENOM" id="CLU_3358568_0_0_0"/>
<protein>
    <submittedName>
        <fullName evidence="2">Uncharacterized protein</fullName>
    </submittedName>
</protein>
<name>D1C6U6_SPHTD</name>
<keyword evidence="3" id="KW-1185">Reference proteome</keyword>
<keyword evidence="1" id="KW-0472">Membrane</keyword>
<reference evidence="3" key="1">
    <citation type="submission" date="2009-11" db="EMBL/GenBank/DDBJ databases">
        <title>The complete chromosome 1 of Sphaerobacter thermophilus DSM 20745.</title>
        <authorList>
            <person name="Lucas S."/>
            <person name="Copeland A."/>
            <person name="Lapidus A."/>
            <person name="Glavina del Rio T."/>
            <person name="Dalin E."/>
            <person name="Tice H."/>
            <person name="Bruce D."/>
            <person name="Goodwin L."/>
            <person name="Pitluck S."/>
            <person name="Kyrpides N."/>
            <person name="Mavromatis K."/>
            <person name="Ivanova N."/>
            <person name="Mikhailova N."/>
            <person name="LaButti K.M."/>
            <person name="Clum A."/>
            <person name="Sun H.I."/>
            <person name="Brettin T."/>
            <person name="Detter J.C."/>
            <person name="Han C."/>
            <person name="Larimer F."/>
            <person name="Land M."/>
            <person name="Hauser L."/>
            <person name="Markowitz V."/>
            <person name="Cheng J.F."/>
            <person name="Hugenholtz P."/>
            <person name="Woyke T."/>
            <person name="Wu D."/>
            <person name="Steenblock K."/>
            <person name="Schneider S."/>
            <person name="Pukall R."/>
            <person name="Goeker M."/>
            <person name="Klenk H.P."/>
            <person name="Eisen J.A."/>
        </authorList>
    </citation>
    <scope>NUCLEOTIDE SEQUENCE [LARGE SCALE GENOMIC DNA]</scope>
    <source>
        <strain evidence="3">ATCC 49802 / DSM 20745 / S 6022</strain>
    </source>
</reference>
<accession>D1C6U6</accession>